<keyword evidence="1" id="KW-0175">Coiled coil</keyword>
<dbReference type="InterPro" id="IPR019301">
    <property type="entry name" value="Flagellar_prot_FlgJ_N"/>
</dbReference>
<dbReference type="Pfam" id="PF10135">
    <property type="entry name" value="Rod-binding"/>
    <property type="match status" value="1"/>
</dbReference>
<evidence type="ECO:0000313" key="3">
    <source>
        <dbReference type="EMBL" id="WAZ71517.1"/>
    </source>
</evidence>
<feature type="coiled-coil region" evidence="1">
    <location>
        <begin position="12"/>
        <end position="39"/>
    </location>
</feature>
<evidence type="ECO:0000259" key="2">
    <source>
        <dbReference type="Pfam" id="PF10135"/>
    </source>
</evidence>
<sequence length="116" mass="13489">MISKINLKTLEAKNQIKQIKNLKTKIEVEEETNQHKNNLKIYTAALEFETIFIEQMLKSMKNSLKKENNLINGGQTEEIFEDMLYSERAKQIAKSKSFRLADLISNQIAKVNNSRK</sequence>
<dbReference type="EMBL" id="CP114720">
    <property type="protein sequence ID" value="WAZ71517.1"/>
    <property type="molecule type" value="Genomic_DNA"/>
</dbReference>
<dbReference type="AlphaFoldDB" id="A0AAX3JKS2"/>
<protein>
    <submittedName>
        <fullName evidence="3">Rod-binding protein</fullName>
    </submittedName>
</protein>
<organism evidence="3 4">
    <name type="scientific">Borrelia miyamotoi</name>
    <dbReference type="NCBI Taxonomy" id="47466"/>
    <lineage>
        <taxon>Bacteria</taxon>
        <taxon>Pseudomonadati</taxon>
        <taxon>Spirochaetota</taxon>
        <taxon>Spirochaetia</taxon>
        <taxon>Spirochaetales</taxon>
        <taxon>Borreliaceae</taxon>
        <taxon>Borrelia</taxon>
    </lineage>
</organism>
<evidence type="ECO:0000313" key="4">
    <source>
        <dbReference type="Proteomes" id="UP001164513"/>
    </source>
</evidence>
<dbReference type="Proteomes" id="UP001164513">
    <property type="component" value="Chromosome"/>
</dbReference>
<gene>
    <name evidence="3" type="ORF">O5404_00380</name>
</gene>
<proteinExistence type="predicted"/>
<name>A0AAX3JKS2_9SPIR</name>
<feature type="domain" description="Flagellar protein FlgJ N-terminal" evidence="2">
    <location>
        <begin position="58"/>
        <end position="107"/>
    </location>
</feature>
<dbReference type="RefSeq" id="WP_152300381.1">
    <property type="nucleotide sequence ID" value="NZ_CP044625.1"/>
</dbReference>
<reference evidence="3" key="1">
    <citation type="submission" date="2022-12" db="EMBL/GenBank/DDBJ databases">
        <title>B. miyamotoi WGS.</title>
        <authorList>
            <person name="Gabriele M."/>
            <person name="Kuleshov K.V."/>
            <person name="Hepner S."/>
            <person name="Hoornstra D."/>
            <person name="Hovius J.W."/>
            <person name="Platonov A.E."/>
            <person name="Fingerle V."/>
            <person name="Strube C."/>
        </authorList>
    </citation>
    <scope>NUCLEOTIDE SEQUENCE</scope>
    <source>
        <strain evidence="3">ZStruIII14-9</strain>
    </source>
</reference>
<evidence type="ECO:0000256" key="1">
    <source>
        <dbReference type="SAM" id="Coils"/>
    </source>
</evidence>
<accession>A0AAX3JKS2</accession>